<dbReference type="Gene3D" id="1.10.630.10">
    <property type="entry name" value="Cytochrome P450"/>
    <property type="match status" value="1"/>
</dbReference>
<dbReference type="GO" id="GO:0004497">
    <property type="term" value="F:monooxygenase activity"/>
    <property type="evidence" value="ECO:0007669"/>
    <property type="project" value="UniProtKB-KW"/>
</dbReference>
<dbReference type="InterPro" id="IPR017972">
    <property type="entry name" value="Cyt_P450_CS"/>
</dbReference>
<dbReference type="CDD" id="cd11049">
    <property type="entry name" value="CYP170A1-like"/>
    <property type="match status" value="1"/>
</dbReference>
<dbReference type="PROSITE" id="PS00086">
    <property type="entry name" value="CYTOCHROME_P450"/>
    <property type="match status" value="1"/>
</dbReference>
<dbReference type="Proteomes" id="UP000183376">
    <property type="component" value="Chromosome I"/>
</dbReference>
<evidence type="ECO:0000256" key="4">
    <source>
        <dbReference type="ARBA" id="ARBA00023002"/>
    </source>
</evidence>
<comment type="similarity">
    <text evidence="1 8">Belongs to the cytochrome P450 family.</text>
</comment>
<evidence type="ECO:0000256" key="7">
    <source>
        <dbReference type="PIRSR" id="PIRSR602401-1"/>
    </source>
</evidence>
<evidence type="ECO:0000256" key="8">
    <source>
        <dbReference type="RuleBase" id="RU000461"/>
    </source>
</evidence>
<dbReference type="AlphaFoldDB" id="A0A1G9TFT6"/>
<dbReference type="Pfam" id="PF00067">
    <property type="entry name" value="p450"/>
    <property type="match status" value="1"/>
</dbReference>
<dbReference type="GO" id="GO:0020037">
    <property type="term" value="F:heme binding"/>
    <property type="evidence" value="ECO:0007669"/>
    <property type="project" value="InterPro"/>
</dbReference>
<feature type="binding site" description="axial binding residue" evidence="7">
    <location>
        <position position="359"/>
    </location>
    <ligand>
        <name>heme</name>
        <dbReference type="ChEBI" id="CHEBI:30413"/>
    </ligand>
    <ligandPart>
        <name>Fe</name>
        <dbReference type="ChEBI" id="CHEBI:18248"/>
    </ligandPart>
</feature>
<dbReference type="InterPro" id="IPR001128">
    <property type="entry name" value="Cyt_P450"/>
</dbReference>
<dbReference type="EMBL" id="LT629701">
    <property type="protein sequence ID" value="SDM46364.1"/>
    <property type="molecule type" value="Genomic_DNA"/>
</dbReference>
<dbReference type="InterPro" id="IPR002401">
    <property type="entry name" value="Cyt_P450_E_grp-I"/>
</dbReference>
<dbReference type="eggNOG" id="COG2124">
    <property type="taxonomic scope" value="Bacteria"/>
</dbReference>
<dbReference type="PRINTS" id="PR00385">
    <property type="entry name" value="P450"/>
</dbReference>
<sequence>MISWPLLGHLPALARDPFAFLVSLGECGDLVRVDVGTLPVYVLTSPELIHQVLVTDARDYTKGRLFDRVRVLLGSGLVTADRETHHRQRRLIQPAFHRARLPGYAEVMRRRAQALVDSWRPGQVVAVDKAMHELSLATVTETMFSTEPTDAAIAEIHRSLPVISRNTAIRALTPKALDRLPIPAHRRFDTAAKRLRAVLDQIIGHYHDHHIDNGDLLSLLLATPMSDVQVRDELVTILTAGTETSAAALSWAFHHLGRHPEIAERVHAEVTGTDDLAKLTYTDRVLTEAMRLHSVPLVMRRALVPVRPGGRDLPAGTELVISPYALHRDPRWYPDPERFDPDRPRTAAFLPFGAGSRKCIGDTFARTEMMIVLATVLRRLHLEPVPGHRVREVFAGVPHPQSLPMIVQAR</sequence>
<dbReference type="STRING" id="211114.SAMN04489726_1751"/>
<keyword evidence="10" id="KW-1185">Reference proteome</keyword>
<evidence type="ECO:0000256" key="2">
    <source>
        <dbReference type="ARBA" id="ARBA00022617"/>
    </source>
</evidence>
<proteinExistence type="inferred from homology"/>
<organism evidence="9 10">
    <name type="scientific">Allokutzneria albata</name>
    <name type="common">Kibdelosporangium albatum</name>
    <dbReference type="NCBI Taxonomy" id="211114"/>
    <lineage>
        <taxon>Bacteria</taxon>
        <taxon>Bacillati</taxon>
        <taxon>Actinomycetota</taxon>
        <taxon>Actinomycetes</taxon>
        <taxon>Pseudonocardiales</taxon>
        <taxon>Pseudonocardiaceae</taxon>
        <taxon>Allokutzneria</taxon>
    </lineage>
</organism>
<evidence type="ECO:0000256" key="1">
    <source>
        <dbReference type="ARBA" id="ARBA00010617"/>
    </source>
</evidence>
<dbReference type="PRINTS" id="PR00463">
    <property type="entry name" value="EP450I"/>
</dbReference>
<accession>A0A1G9TFT6</accession>
<dbReference type="InterPro" id="IPR050196">
    <property type="entry name" value="Cytochrome_P450_Monoox"/>
</dbReference>
<comment type="cofactor">
    <cofactor evidence="7">
        <name>heme</name>
        <dbReference type="ChEBI" id="CHEBI:30413"/>
    </cofactor>
</comment>
<gene>
    <name evidence="9" type="ORF">SAMN04489726_1751</name>
</gene>
<dbReference type="GO" id="GO:0005506">
    <property type="term" value="F:iron ion binding"/>
    <property type="evidence" value="ECO:0007669"/>
    <property type="project" value="InterPro"/>
</dbReference>
<dbReference type="InterPro" id="IPR036396">
    <property type="entry name" value="Cyt_P450_sf"/>
</dbReference>
<keyword evidence="4 8" id="KW-0560">Oxidoreductase</keyword>
<keyword evidence="5 7" id="KW-0408">Iron</keyword>
<dbReference type="PANTHER" id="PTHR24291:SF50">
    <property type="entry name" value="BIFUNCTIONAL ALBAFLAVENONE MONOOXYGENASE_TERPENE SYNTHASE"/>
    <property type="match status" value="1"/>
</dbReference>
<evidence type="ECO:0000313" key="9">
    <source>
        <dbReference type="EMBL" id="SDM46364.1"/>
    </source>
</evidence>
<evidence type="ECO:0000313" key="10">
    <source>
        <dbReference type="Proteomes" id="UP000183376"/>
    </source>
</evidence>
<evidence type="ECO:0000256" key="3">
    <source>
        <dbReference type="ARBA" id="ARBA00022723"/>
    </source>
</evidence>
<keyword evidence="2 7" id="KW-0349">Heme</keyword>
<reference evidence="9 10" key="1">
    <citation type="submission" date="2016-10" db="EMBL/GenBank/DDBJ databases">
        <authorList>
            <person name="de Groot N.N."/>
        </authorList>
    </citation>
    <scope>NUCLEOTIDE SEQUENCE [LARGE SCALE GENOMIC DNA]</scope>
    <source>
        <strain evidence="9 10">DSM 44149</strain>
    </source>
</reference>
<evidence type="ECO:0000256" key="5">
    <source>
        <dbReference type="ARBA" id="ARBA00023004"/>
    </source>
</evidence>
<dbReference type="PANTHER" id="PTHR24291">
    <property type="entry name" value="CYTOCHROME P450 FAMILY 4"/>
    <property type="match status" value="1"/>
</dbReference>
<evidence type="ECO:0000256" key="6">
    <source>
        <dbReference type="ARBA" id="ARBA00023033"/>
    </source>
</evidence>
<dbReference type="SUPFAM" id="SSF48264">
    <property type="entry name" value="Cytochrome P450"/>
    <property type="match status" value="1"/>
</dbReference>
<protein>
    <submittedName>
        <fullName evidence="9">Cytochrome P450</fullName>
    </submittedName>
</protein>
<keyword evidence="3 7" id="KW-0479">Metal-binding</keyword>
<dbReference type="GO" id="GO:0016705">
    <property type="term" value="F:oxidoreductase activity, acting on paired donors, with incorporation or reduction of molecular oxygen"/>
    <property type="evidence" value="ECO:0007669"/>
    <property type="project" value="InterPro"/>
</dbReference>
<keyword evidence="6 8" id="KW-0503">Monooxygenase</keyword>
<name>A0A1G9TFT6_ALLAB</name>